<dbReference type="GO" id="GO:0008270">
    <property type="term" value="F:zinc ion binding"/>
    <property type="evidence" value="ECO:0007669"/>
    <property type="project" value="UniProtKB-KW"/>
</dbReference>
<dbReference type="FunFam" id="3.40.50.300:FF:000547">
    <property type="entry name" value="Cell division control protein"/>
    <property type="match status" value="1"/>
</dbReference>
<dbReference type="GO" id="GO:0000122">
    <property type="term" value="P:negative regulation of transcription by RNA polymerase II"/>
    <property type="evidence" value="ECO:0007669"/>
    <property type="project" value="TreeGrafter"/>
</dbReference>
<evidence type="ECO:0000256" key="11">
    <source>
        <dbReference type="SAM" id="MobiDB-lite"/>
    </source>
</evidence>
<evidence type="ECO:0000256" key="2">
    <source>
        <dbReference type="ARBA" id="ARBA00006184"/>
    </source>
</evidence>
<name>A0A194R2L2_PAPMA</name>
<dbReference type="PANTHER" id="PTHR10825:SF29">
    <property type="entry name" value="POLYCOMB GROUP RING FINGER PROTEIN 1"/>
    <property type="match status" value="1"/>
</dbReference>
<dbReference type="InterPro" id="IPR001841">
    <property type="entry name" value="Znf_RING"/>
</dbReference>
<keyword evidence="6 10" id="KW-0863">Zinc-finger</keyword>
<dbReference type="InterPro" id="IPR015163">
    <property type="entry name" value="Cdc6_C"/>
</dbReference>
<feature type="region of interest" description="Disordered" evidence="11">
    <location>
        <begin position="922"/>
        <end position="944"/>
    </location>
</feature>
<dbReference type="GO" id="GO:0016887">
    <property type="term" value="F:ATP hydrolysis activity"/>
    <property type="evidence" value="ECO:0007669"/>
    <property type="project" value="InterPro"/>
</dbReference>
<keyword evidence="5" id="KW-0479">Metal-binding</keyword>
<evidence type="ECO:0000256" key="8">
    <source>
        <dbReference type="ARBA" id="ARBA00023242"/>
    </source>
</evidence>
<dbReference type="STRING" id="76193.A0A194R2L2"/>
<dbReference type="Gene3D" id="3.40.50.300">
    <property type="entry name" value="P-loop containing nucleotide triphosphate hydrolases"/>
    <property type="match status" value="1"/>
</dbReference>
<evidence type="ECO:0000256" key="5">
    <source>
        <dbReference type="ARBA" id="ARBA00022723"/>
    </source>
</evidence>
<feature type="compositionally biased region" description="Low complexity" evidence="11">
    <location>
        <begin position="273"/>
        <end position="287"/>
    </location>
</feature>
<accession>A0A194R2L2</accession>
<dbReference type="Gene3D" id="1.10.10.10">
    <property type="entry name" value="Winged helix-like DNA-binding domain superfamily/Winged helix DNA-binding domain"/>
    <property type="match status" value="1"/>
</dbReference>
<feature type="compositionally biased region" description="Low complexity" evidence="11">
    <location>
        <begin position="967"/>
        <end position="981"/>
    </location>
</feature>
<protein>
    <submittedName>
        <fullName evidence="13">Polycomb group protein Psc</fullName>
    </submittedName>
</protein>
<dbReference type="SUPFAM" id="SSF57850">
    <property type="entry name" value="RING/U-box"/>
    <property type="match status" value="1"/>
</dbReference>
<feature type="compositionally biased region" description="Polar residues" evidence="11">
    <location>
        <begin position="523"/>
        <end position="534"/>
    </location>
</feature>
<dbReference type="InterPro" id="IPR013083">
    <property type="entry name" value="Znf_RING/FYVE/PHD"/>
</dbReference>
<dbReference type="CDD" id="cd00009">
    <property type="entry name" value="AAA"/>
    <property type="match status" value="1"/>
</dbReference>
<dbReference type="InterPro" id="IPR018957">
    <property type="entry name" value="Znf_C3HC4_RING-type"/>
</dbReference>
<evidence type="ECO:0000256" key="6">
    <source>
        <dbReference type="ARBA" id="ARBA00022771"/>
    </source>
</evidence>
<dbReference type="Pfam" id="PF13401">
    <property type="entry name" value="AAA_22"/>
    <property type="match status" value="1"/>
</dbReference>
<dbReference type="InterPro" id="IPR049945">
    <property type="entry name" value="AAA_22"/>
</dbReference>
<dbReference type="Gene3D" id="3.30.40.10">
    <property type="entry name" value="Zinc/RING finger domain, C3HC4 (zinc finger)"/>
    <property type="match status" value="1"/>
</dbReference>
<feature type="region of interest" description="Disordered" evidence="11">
    <location>
        <begin position="1180"/>
        <end position="1208"/>
    </location>
</feature>
<evidence type="ECO:0000256" key="3">
    <source>
        <dbReference type="ARBA" id="ARBA00022618"/>
    </source>
</evidence>
<dbReference type="Proteomes" id="UP000053240">
    <property type="component" value="Unassembled WGS sequence"/>
</dbReference>
<sequence length="1605" mass="177346">MVTSNKVPDQKIVKMAEQNNSAVVPQRTLIGEVNEHITCTLCRGYYIDATTIVECLHSFCRSCIIKHLQVKSYCPVCEMMINSAKPNIKLDKALQDIVYKLVPGLFQKEMERRQQFYASRPGPAASATPEQRGEDTERIIFSPEDVISFSLEYADHTDADSISSKSSDSNEAQNTLVSARRFLQCPAVVNISHLKKFLSMKFDIDSSQFAIDILYKRVPLPDYYTLMDIAYIYNWKRNEPMRFFYHIIDYVAIRNRLFDINQKNANFPDRKPSPTSTEETSTNSPAPNINEQGSEVSSGTDSPMLDDNTKKESDPKNKSILNNSAKDTISTETLSTNITTFAVPTKKNDDEVEKSQFLNSFELTARNRSVNVKTSPKKPNTTEAIKTIESLPKNELPKVDDTLKRKLPPLNMPEMKKLKIELEKAKIPSSPASATAPSKDTPKVEKPPFNSEKSKIQPEILKTSQSSSTLNNTPTNSTIPSKEIKQQQTNMVKPQVSENAGLKRNNTGIQSTLSPKRKPNEIPVNQPTSGQKTVSPLKLHIPKMDSSSSAIKPPEVPKPVTKKMPDLKPSGSISSSSFQNKGSPVNKVRMDLLANNSDPTMDRSKILSQVKSSLSMPNTSQTTTGDPLKSLFDSCKINIPSSLSITLTDQKLETRNVPDPINVDQKKGMINKNLSNANNLSSHKVPSPPVHNYIEILKLPETDPKKPVKIPESNNEIKVTPAKGELNAGQPKVPTKSSETSAKGPIPNLKPISDTKLGKQSGSISAPITFQQTFEQQLQSMQTDKKSKLPKNKSQVPKLVPATPKAFSAANKLANSNVKPAGINMPSLESKTNAALDLSTPHNIQSQLGPQQTKAFETMQSIANLAKKQGMPSKPLPLPSSQSNVFSSLTNRPTNAVPSPLRVPSTSGINQLKHEKINPVSTATSNLRQDIPNSNKVNQIKQPVNANSAIPGLVYPMSAHSSQNTAQPSPRSQTRSPSSSPKLVIAEEKQSSNNPMDHNINQSNQITSTQLPSMSSNKSESPKPSPGPSKPMKPLIPAGKVPSIRQPITPTMKPNPGMNTSADYLSPTPLLSTHPSITHLIRHQMEMQTAWLKAQRQYDLFKNMSNMGHQTNIAKYRMLVGVSAHELSFFGSPMSAVQATIPFKVKKKVNINLKKDKMVEDTLKIKQKLRRKNEDYELTCGTENDCSPPKQAKAMENSDDDVDKENSNDQNIIADNSMKPLVGREKEIAWLEDFLLDHLDNEESASLYISGQPGTGKTASLTYILNLPKIRNGYKQVYVNCTMMKSAASIYSRICSELQLKTTGTTEKACLTAIEKYFKKNHKMILLVLDEIDQLDSKRQSVLYTIFEWPSVNTNLVLVGIANALDLTERSLPRLQARCSLRPRTLHFAPYTKQQIIDIFISVLEKEDRSNVFSPVALQLLAAKIAAVSGDMRRALDIGKRVIELAKRSKFSENHCVDSMMKDTSVTVELKQVLEVLDDVYGGGRKIENDVEEGLPMQQKLVLCSIMLMLTKGKNKDLVMGKLHDVYKRVARSRNIAPLDIGEMMSACSLLEARGALRAGVGAGAGAGRARRLRLQWDEAELLAALQDKPLLSAILNDVSCLSSS</sequence>
<dbReference type="GO" id="GO:0035102">
    <property type="term" value="C:PRC1 complex"/>
    <property type="evidence" value="ECO:0007669"/>
    <property type="project" value="TreeGrafter"/>
</dbReference>
<organism evidence="13 14">
    <name type="scientific">Papilio machaon</name>
    <name type="common">Old World swallowtail butterfly</name>
    <dbReference type="NCBI Taxonomy" id="76193"/>
    <lineage>
        <taxon>Eukaryota</taxon>
        <taxon>Metazoa</taxon>
        <taxon>Ecdysozoa</taxon>
        <taxon>Arthropoda</taxon>
        <taxon>Hexapoda</taxon>
        <taxon>Insecta</taxon>
        <taxon>Pterygota</taxon>
        <taxon>Neoptera</taxon>
        <taxon>Endopterygota</taxon>
        <taxon>Lepidoptera</taxon>
        <taxon>Glossata</taxon>
        <taxon>Ditrysia</taxon>
        <taxon>Papilionoidea</taxon>
        <taxon>Papilionidae</taxon>
        <taxon>Papilioninae</taxon>
        <taxon>Papilio</taxon>
    </lineage>
</organism>
<dbReference type="EMBL" id="KQ460870">
    <property type="protein sequence ID" value="KPJ11759.1"/>
    <property type="molecule type" value="Genomic_DNA"/>
</dbReference>
<dbReference type="Pfam" id="PF09079">
    <property type="entry name" value="WHD_Cdc6"/>
    <property type="match status" value="1"/>
</dbReference>
<feature type="region of interest" description="Disordered" evidence="11">
    <location>
        <begin position="959"/>
        <end position="983"/>
    </location>
</feature>
<keyword evidence="8" id="KW-0539">Nucleus</keyword>
<dbReference type="Gene3D" id="1.10.8.60">
    <property type="match status" value="1"/>
</dbReference>
<dbReference type="GO" id="GO:1990841">
    <property type="term" value="F:promoter-specific chromatin binding"/>
    <property type="evidence" value="ECO:0007669"/>
    <property type="project" value="TreeGrafter"/>
</dbReference>
<dbReference type="InterPro" id="IPR036388">
    <property type="entry name" value="WH-like_DNA-bd_sf"/>
</dbReference>
<feature type="compositionally biased region" description="Basic and acidic residues" evidence="11">
    <location>
        <begin position="307"/>
        <end position="317"/>
    </location>
</feature>
<dbReference type="InterPro" id="IPR036390">
    <property type="entry name" value="WH_DNA-bd_sf"/>
</dbReference>
<comment type="subcellular location">
    <subcellularLocation>
        <location evidence="1">Nucleus</location>
    </subcellularLocation>
</comment>
<dbReference type="Gene3D" id="3.10.20.90">
    <property type="entry name" value="Phosphatidylinositol 3-kinase Catalytic Subunit, Chain A, domain 1"/>
    <property type="match status" value="1"/>
</dbReference>
<dbReference type="CDD" id="cd17082">
    <property type="entry name" value="RAWUL_PCGF2_like"/>
    <property type="match status" value="1"/>
</dbReference>
<dbReference type="PROSITE" id="PS50089">
    <property type="entry name" value="ZF_RING_2"/>
    <property type="match status" value="1"/>
</dbReference>
<dbReference type="GO" id="GO:0006260">
    <property type="term" value="P:DNA replication"/>
    <property type="evidence" value="ECO:0007669"/>
    <property type="project" value="UniProtKB-KW"/>
</dbReference>
<keyword evidence="7" id="KW-0862">Zinc</keyword>
<evidence type="ECO:0000313" key="13">
    <source>
        <dbReference type="EMBL" id="KPJ11759.1"/>
    </source>
</evidence>
<feature type="compositionally biased region" description="Low complexity" evidence="11">
    <location>
        <begin position="463"/>
        <end position="478"/>
    </location>
</feature>
<evidence type="ECO:0000259" key="12">
    <source>
        <dbReference type="PROSITE" id="PS50089"/>
    </source>
</evidence>
<dbReference type="InterPro" id="IPR017907">
    <property type="entry name" value="Znf_RING_CS"/>
</dbReference>
<evidence type="ECO:0000256" key="4">
    <source>
        <dbReference type="ARBA" id="ARBA00022705"/>
    </source>
</evidence>
<feature type="region of interest" description="Disordered" evidence="11">
    <location>
        <begin position="703"/>
        <end position="762"/>
    </location>
</feature>
<feature type="region of interest" description="Disordered" evidence="11">
    <location>
        <begin position="1009"/>
        <end position="1045"/>
    </location>
</feature>
<feature type="compositionally biased region" description="Polar residues" evidence="11">
    <location>
        <begin position="289"/>
        <end position="301"/>
    </location>
</feature>
<dbReference type="FunFam" id="3.30.40.10:FF:000033">
    <property type="entry name" value="Polycomb group RING finger protein 3"/>
    <property type="match status" value="1"/>
</dbReference>
<keyword evidence="3" id="KW-0132">Cell division</keyword>
<dbReference type="Pfam" id="PF00097">
    <property type="entry name" value="zf-C3HC4"/>
    <property type="match status" value="1"/>
</dbReference>
<dbReference type="InParanoid" id="A0A194R2L2"/>
<dbReference type="PANTHER" id="PTHR10825">
    <property type="entry name" value="RING FINGER DOMAIN-CONTAINING, POLYCOMB GROUP COMPONENT"/>
    <property type="match status" value="1"/>
</dbReference>
<dbReference type="SMART" id="SM00184">
    <property type="entry name" value="RING"/>
    <property type="match status" value="1"/>
</dbReference>
<feature type="region of interest" description="Disordered" evidence="11">
    <location>
        <begin position="777"/>
        <end position="796"/>
    </location>
</feature>
<dbReference type="SUPFAM" id="SSF46785">
    <property type="entry name" value="Winged helix' DNA-binding domain"/>
    <property type="match status" value="1"/>
</dbReference>
<keyword evidence="14" id="KW-1185">Reference proteome</keyword>
<proteinExistence type="inferred from homology"/>
<dbReference type="PROSITE" id="PS00518">
    <property type="entry name" value="ZF_RING_1"/>
    <property type="match status" value="1"/>
</dbReference>
<feature type="domain" description="RING-type" evidence="12">
    <location>
        <begin position="39"/>
        <end position="78"/>
    </location>
</feature>
<feature type="compositionally biased region" description="Polar residues" evidence="11">
    <location>
        <begin position="486"/>
        <end position="514"/>
    </location>
</feature>
<feature type="compositionally biased region" description="Basic and acidic residues" evidence="11">
    <location>
        <begin position="440"/>
        <end position="456"/>
    </location>
</feature>
<evidence type="ECO:0000256" key="7">
    <source>
        <dbReference type="ARBA" id="ARBA00022833"/>
    </source>
</evidence>
<feature type="region of interest" description="Disordered" evidence="11">
    <location>
        <begin position="421"/>
        <end position="583"/>
    </location>
</feature>
<feature type="compositionally biased region" description="Low complexity" evidence="11">
    <location>
        <begin position="427"/>
        <end position="439"/>
    </location>
</feature>
<feature type="region of interest" description="Disordered" evidence="11">
    <location>
        <begin position="264"/>
        <end position="324"/>
    </location>
</feature>
<comment type="similarity">
    <text evidence="2">Belongs to the CDC6/cdc18 family.</text>
</comment>
<dbReference type="CDD" id="cd08768">
    <property type="entry name" value="Cdc6_C"/>
    <property type="match status" value="1"/>
</dbReference>
<dbReference type="InterPro" id="IPR027417">
    <property type="entry name" value="P-loop_NTPase"/>
</dbReference>
<gene>
    <name evidence="13" type="ORF">RR48_08065</name>
</gene>
<dbReference type="InterPro" id="IPR032443">
    <property type="entry name" value="RAWUL"/>
</dbReference>
<evidence type="ECO:0000313" key="14">
    <source>
        <dbReference type="Proteomes" id="UP000053240"/>
    </source>
</evidence>
<reference evidence="13 14" key="1">
    <citation type="journal article" date="2015" name="Nat. Commun.">
        <title>Outbred genome sequencing and CRISPR/Cas9 gene editing in butterflies.</title>
        <authorList>
            <person name="Li X."/>
            <person name="Fan D."/>
            <person name="Zhang W."/>
            <person name="Liu G."/>
            <person name="Zhang L."/>
            <person name="Zhao L."/>
            <person name="Fang X."/>
            <person name="Chen L."/>
            <person name="Dong Y."/>
            <person name="Chen Y."/>
            <person name="Ding Y."/>
            <person name="Zhao R."/>
            <person name="Feng M."/>
            <person name="Zhu Y."/>
            <person name="Feng Y."/>
            <person name="Jiang X."/>
            <person name="Zhu D."/>
            <person name="Xiang H."/>
            <person name="Feng X."/>
            <person name="Li S."/>
            <person name="Wang J."/>
            <person name="Zhang G."/>
            <person name="Kronforst M.R."/>
            <person name="Wang W."/>
        </authorList>
    </citation>
    <scope>NUCLEOTIDE SEQUENCE [LARGE SCALE GENOMIC DNA]</scope>
    <source>
        <strain evidence="13">Ya'a_city_454_Pm</strain>
        <tissue evidence="13">Whole body</tissue>
    </source>
</reference>
<dbReference type="SUPFAM" id="SSF52540">
    <property type="entry name" value="P-loop containing nucleoside triphosphate hydrolases"/>
    <property type="match status" value="1"/>
</dbReference>
<dbReference type="SMART" id="SM01074">
    <property type="entry name" value="Cdc6_C"/>
    <property type="match status" value="1"/>
</dbReference>
<evidence type="ECO:0000256" key="1">
    <source>
        <dbReference type="ARBA" id="ARBA00004123"/>
    </source>
</evidence>
<dbReference type="GO" id="GO:0051301">
    <property type="term" value="P:cell division"/>
    <property type="evidence" value="ECO:0007669"/>
    <property type="project" value="UniProtKB-KW"/>
</dbReference>
<evidence type="ECO:0000256" key="10">
    <source>
        <dbReference type="PROSITE-ProRule" id="PRU00175"/>
    </source>
</evidence>
<keyword evidence="9" id="KW-0131">Cell cycle</keyword>
<dbReference type="Pfam" id="PF16207">
    <property type="entry name" value="RAWUL"/>
    <property type="match status" value="1"/>
</dbReference>
<feature type="compositionally biased region" description="Polar residues" evidence="11">
    <location>
        <begin position="571"/>
        <end position="583"/>
    </location>
</feature>
<keyword evidence="4" id="KW-0235">DNA replication</keyword>
<evidence type="ECO:0000256" key="9">
    <source>
        <dbReference type="ARBA" id="ARBA00023306"/>
    </source>
</evidence>